<dbReference type="InterPro" id="IPR014746">
    <property type="entry name" value="Gln_synth/guanido_kin_cat_dom"/>
</dbReference>
<evidence type="ECO:0000256" key="3">
    <source>
        <dbReference type="ARBA" id="ARBA00022840"/>
    </source>
</evidence>
<evidence type="ECO:0000313" key="8">
    <source>
        <dbReference type="EMBL" id="HIQ29598.1"/>
    </source>
</evidence>
<dbReference type="GO" id="GO:0004812">
    <property type="term" value="F:aminoacyl-tRNA ligase activity"/>
    <property type="evidence" value="ECO:0007669"/>
    <property type="project" value="InterPro"/>
</dbReference>
<dbReference type="SMART" id="SM00845">
    <property type="entry name" value="GatB_Yqey"/>
    <property type="match status" value="1"/>
</dbReference>
<dbReference type="GO" id="GO:0050567">
    <property type="term" value="F:glutaminyl-tRNA synthase (glutamine-hydrolyzing) activity"/>
    <property type="evidence" value="ECO:0007669"/>
    <property type="project" value="UniProtKB-UniRule"/>
</dbReference>
<evidence type="ECO:0000256" key="6">
    <source>
        <dbReference type="HAMAP-Rule" id="MF_00588"/>
    </source>
</evidence>
<dbReference type="Pfam" id="PF02637">
    <property type="entry name" value="GatB_Yqey"/>
    <property type="match status" value="1"/>
</dbReference>
<dbReference type="EMBL" id="DQVM01000066">
    <property type="protein sequence ID" value="HIQ29598.1"/>
    <property type="molecule type" value="Genomic_DNA"/>
</dbReference>
<keyword evidence="8" id="KW-0808">Transferase</keyword>
<reference evidence="8" key="1">
    <citation type="journal article" date="2020" name="ISME J.">
        <title>Gammaproteobacteria mediating utilization of methyl-, sulfur- and petroleum organic compounds in deep ocean hydrothermal plumes.</title>
        <authorList>
            <person name="Zhou Z."/>
            <person name="Liu Y."/>
            <person name="Pan J."/>
            <person name="Cron B.R."/>
            <person name="Toner B.M."/>
            <person name="Anantharaman K."/>
            <person name="Breier J.A."/>
            <person name="Dick G.J."/>
            <person name="Li M."/>
        </authorList>
    </citation>
    <scope>NUCLEOTIDE SEQUENCE</scope>
    <source>
        <strain evidence="8">SZUA-1515</strain>
    </source>
</reference>
<comment type="subunit">
    <text evidence="6">Heterodimer of GatD and GatE.</text>
</comment>
<feature type="domain" description="Asn/Gln amidotransferase" evidence="7">
    <location>
        <begin position="488"/>
        <end position="628"/>
    </location>
</feature>
<dbReference type="Pfam" id="PF02938">
    <property type="entry name" value="GAD"/>
    <property type="match status" value="1"/>
</dbReference>
<dbReference type="Gene3D" id="3.30.1360.30">
    <property type="entry name" value="GAD-like domain"/>
    <property type="match status" value="1"/>
</dbReference>
<evidence type="ECO:0000256" key="1">
    <source>
        <dbReference type="ARBA" id="ARBA00022598"/>
    </source>
</evidence>
<dbReference type="Gene3D" id="1.10.10.410">
    <property type="match status" value="1"/>
</dbReference>
<keyword evidence="3 6" id="KW-0067">ATP-binding</keyword>
<dbReference type="InterPro" id="IPR004115">
    <property type="entry name" value="GAD-like_sf"/>
</dbReference>
<dbReference type="PANTHER" id="PTHR11659:SF2">
    <property type="entry name" value="GLUTAMYL-TRNA(GLN) AMIDOTRANSFERASE SUBUNIT E"/>
    <property type="match status" value="1"/>
</dbReference>
<accession>A0A833A3S7</accession>
<name>A0A833A3S7_CALS0</name>
<comment type="similarity">
    <text evidence="6">Belongs to the GatB/GatE family. GatE subfamily.</text>
</comment>
<dbReference type="InterPro" id="IPR006075">
    <property type="entry name" value="Asn/Gln-tRNA_Trfase_suB/E_cat"/>
</dbReference>
<sequence>MEKLDYSKLGLKVGLEIHRQLNTRHKLFCECPTDAKEDKGKKITFRRYLREAQSELGAVDPAALFEAKKRKSIIYYAELDNVCLVEMDEEPPHSLNAEAVEIALTAALLMDAKPVDEIHVMRKIVIDGSNTTGFQRTCVVALGGVIKVDGKEIPIQTITLEEDAARMLKTSDREVEYDLTRLGIPLIEISTAPVITSPEEAAKAAKAIGDILRATRKVKRGLGTVRQDLNISIIGGALTEIKGVQELDLIPKVVENEVKRQLHLIEVAAKLKERGLKEDMLILNPVDVTDIFSETQSKLIRRKLSEGMRVFAQRLPRFRGLLSYEKWPGIRLGAEMAGRAKAWANVEGIFHTDELPAYGISQEEVEAVISRVAAEEMDAVVMVVSKEDKAREALEAVLQRASEALKGVPEETRAAKPDGTTVYMRPRPGAARMYPETDIPPMAVTQERLKHLRENLPPTLGKITAYISEKYGLSRQLVEQLLDKEMIEVFEEIVNRYRVQASVVAATLTETITSLKREGVQVESLEDKHFVEIFRMLSNGVFAKEAIPDILRWLANNPAESVEKAVEKLGVRSPPREELEKTIEELLEVNKHLLDDKKAINKLMGDLMRIYRGKVDGALLNQLLRQKLEEARARTQQQS</sequence>
<dbReference type="HAMAP" id="MF_00588">
    <property type="entry name" value="GatE"/>
    <property type="match status" value="1"/>
</dbReference>
<dbReference type="PANTHER" id="PTHR11659">
    <property type="entry name" value="GLUTAMYL-TRNA GLN AMIDOTRANSFERASE SUBUNIT B MITOCHONDRIAL AND PROKARYOTIC PET112-RELATED"/>
    <property type="match status" value="1"/>
</dbReference>
<proteinExistence type="inferred from homology"/>
<keyword evidence="1 6" id="KW-0436">Ligase</keyword>
<dbReference type="GO" id="GO:0006412">
    <property type="term" value="P:translation"/>
    <property type="evidence" value="ECO:0007669"/>
    <property type="project" value="UniProtKB-UniRule"/>
</dbReference>
<evidence type="ECO:0000313" key="9">
    <source>
        <dbReference type="Proteomes" id="UP000608579"/>
    </source>
</evidence>
<gene>
    <name evidence="6 8" type="primary">gatE</name>
    <name evidence="8" type="ORF">EYH45_03440</name>
</gene>
<dbReference type="Pfam" id="PF02934">
    <property type="entry name" value="GatB_N"/>
    <property type="match status" value="1"/>
</dbReference>
<protein>
    <recommendedName>
        <fullName evidence="6">Glutamyl-tRNA(Gln) amidotransferase subunit E</fullName>
        <shortName evidence="6">Glu-ADT subunit E</shortName>
        <ecNumber evidence="6">6.3.5.-</ecNumber>
    </recommendedName>
</protein>
<keyword evidence="2 6" id="KW-0547">Nucleotide-binding</keyword>
<dbReference type="Proteomes" id="UP000608579">
    <property type="component" value="Unassembled WGS sequence"/>
</dbReference>
<comment type="catalytic activity">
    <reaction evidence="5 6">
        <text>L-glutamyl-tRNA(Gln) + L-glutamine + ATP + H2O = L-glutaminyl-tRNA(Gln) + L-glutamate + ADP + phosphate + H(+)</text>
        <dbReference type="Rhea" id="RHEA:17521"/>
        <dbReference type="Rhea" id="RHEA-COMP:9681"/>
        <dbReference type="Rhea" id="RHEA-COMP:9684"/>
        <dbReference type="ChEBI" id="CHEBI:15377"/>
        <dbReference type="ChEBI" id="CHEBI:15378"/>
        <dbReference type="ChEBI" id="CHEBI:29985"/>
        <dbReference type="ChEBI" id="CHEBI:30616"/>
        <dbReference type="ChEBI" id="CHEBI:43474"/>
        <dbReference type="ChEBI" id="CHEBI:58359"/>
        <dbReference type="ChEBI" id="CHEBI:78520"/>
        <dbReference type="ChEBI" id="CHEBI:78521"/>
        <dbReference type="ChEBI" id="CHEBI:456216"/>
    </reaction>
</comment>
<dbReference type="InterPro" id="IPR042114">
    <property type="entry name" value="GatB_C_1"/>
</dbReference>
<dbReference type="AlphaFoldDB" id="A0A833A3S7"/>
<comment type="function">
    <text evidence="6">Allows the formation of correctly charged Gln-tRNA(Gln) through the transamidation of misacylated Glu-tRNA(Gln) in organisms which lack glutaminyl-tRNA synthetase. The reaction takes place in the presence of glutamine and ATP through an activated gamma-phospho-Glu-tRNA(Gln). The GatDE system is specific for glutamate and does not act on aspartate.</text>
</comment>
<dbReference type="InterPro" id="IPR029351">
    <property type="entry name" value="GAD_dom"/>
</dbReference>
<organism evidence="8 9">
    <name type="scientific">Caldiarchaeum subterraneum</name>
    <dbReference type="NCBI Taxonomy" id="311458"/>
    <lineage>
        <taxon>Archaea</taxon>
        <taxon>Nitrososphaerota</taxon>
        <taxon>Candidatus Caldarchaeales</taxon>
        <taxon>Candidatus Caldarchaeaceae</taxon>
        <taxon>Candidatus Caldarchaeum</taxon>
    </lineage>
</organism>
<evidence type="ECO:0000259" key="7">
    <source>
        <dbReference type="SMART" id="SM00845"/>
    </source>
</evidence>
<keyword evidence="4 6" id="KW-0648">Protein biosynthesis</keyword>
<dbReference type="SUPFAM" id="SSF89095">
    <property type="entry name" value="GatB/YqeY motif"/>
    <property type="match status" value="1"/>
</dbReference>
<dbReference type="NCBIfam" id="TIGR00134">
    <property type="entry name" value="gatE_arch"/>
    <property type="match status" value="1"/>
</dbReference>
<dbReference type="GO" id="GO:0005737">
    <property type="term" value="C:cytoplasm"/>
    <property type="evidence" value="ECO:0007669"/>
    <property type="project" value="InterPro"/>
</dbReference>
<dbReference type="SUPFAM" id="SSF55261">
    <property type="entry name" value="GAD domain-like"/>
    <property type="match status" value="1"/>
</dbReference>
<dbReference type="EC" id="6.3.5.-" evidence="6"/>
<dbReference type="SUPFAM" id="SSF55931">
    <property type="entry name" value="Glutamine synthetase/guanido kinase"/>
    <property type="match status" value="1"/>
</dbReference>
<dbReference type="InterPro" id="IPR018027">
    <property type="entry name" value="Asn/Gln_amidotransferase"/>
</dbReference>
<dbReference type="GO" id="GO:0070681">
    <property type="term" value="P:glutaminyl-tRNAGln biosynthesis via transamidation"/>
    <property type="evidence" value="ECO:0007669"/>
    <property type="project" value="TreeGrafter"/>
</dbReference>
<evidence type="ECO:0000256" key="2">
    <source>
        <dbReference type="ARBA" id="ARBA00022741"/>
    </source>
</evidence>
<dbReference type="GO" id="GO:0005524">
    <property type="term" value="F:ATP binding"/>
    <property type="evidence" value="ECO:0007669"/>
    <property type="project" value="UniProtKB-KW"/>
</dbReference>
<dbReference type="InterPro" id="IPR023168">
    <property type="entry name" value="GatB_Yqey_C_2"/>
</dbReference>
<evidence type="ECO:0000256" key="5">
    <source>
        <dbReference type="ARBA" id="ARBA00047913"/>
    </source>
</evidence>
<dbReference type="InterPro" id="IPR003789">
    <property type="entry name" value="Asn/Gln_tRNA_amidoTrase-B-like"/>
</dbReference>
<dbReference type="InterPro" id="IPR017959">
    <property type="entry name" value="Asn/Gln-tRNA_amidoTrfase_suB/E"/>
</dbReference>
<dbReference type="NCBIfam" id="NF003107">
    <property type="entry name" value="PRK04028.1"/>
    <property type="match status" value="1"/>
</dbReference>
<comment type="caution">
    <text evidence="8">The sequence shown here is derived from an EMBL/GenBank/DDBJ whole genome shotgun (WGS) entry which is preliminary data.</text>
</comment>
<dbReference type="Gene3D" id="1.10.150.380">
    <property type="entry name" value="GatB domain, N-terminal subdomain"/>
    <property type="match status" value="1"/>
</dbReference>
<dbReference type="InterPro" id="IPR004414">
    <property type="entry name" value="GatE"/>
</dbReference>
<dbReference type="GO" id="GO:0016740">
    <property type="term" value="F:transferase activity"/>
    <property type="evidence" value="ECO:0007669"/>
    <property type="project" value="UniProtKB-KW"/>
</dbReference>
<evidence type="ECO:0000256" key="4">
    <source>
        <dbReference type="ARBA" id="ARBA00022917"/>
    </source>
</evidence>